<keyword evidence="6 7" id="KW-0061">Asparagine biosynthesis</keyword>
<dbReference type="PROSITE" id="PS50862">
    <property type="entry name" value="AA_TRNA_LIGASE_II"/>
    <property type="match status" value="1"/>
</dbReference>
<comment type="catalytic activity">
    <reaction evidence="7">
        <text>L-aspartate + NH4(+) + ATP = L-asparagine + AMP + diphosphate + H(+)</text>
        <dbReference type="Rhea" id="RHEA:11372"/>
        <dbReference type="ChEBI" id="CHEBI:15378"/>
        <dbReference type="ChEBI" id="CHEBI:28938"/>
        <dbReference type="ChEBI" id="CHEBI:29991"/>
        <dbReference type="ChEBI" id="CHEBI:30616"/>
        <dbReference type="ChEBI" id="CHEBI:33019"/>
        <dbReference type="ChEBI" id="CHEBI:58048"/>
        <dbReference type="ChEBI" id="CHEBI:456215"/>
        <dbReference type="EC" id="6.3.1.1"/>
    </reaction>
</comment>
<dbReference type="NCBIfam" id="TIGR00669">
    <property type="entry name" value="asnA"/>
    <property type="match status" value="1"/>
</dbReference>
<comment type="subcellular location">
    <subcellularLocation>
        <location evidence="7">Cytoplasm</location>
    </subcellularLocation>
</comment>
<dbReference type="PANTHER" id="PTHR30073">
    <property type="entry name" value="ASPARTATE--AMMONIA LIGASE"/>
    <property type="match status" value="1"/>
</dbReference>
<evidence type="ECO:0000313" key="11">
    <source>
        <dbReference type="Proteomes" id="UP001597100"/>
    </source>
</evidence>
<comment type="pathway">
    <text evidence="7">Amino-acid biosynthesis; L-asparagine biosynthesis; L-asparagine from L-aspartate (ammonia route): step 1/1.</text>
</comment>
<evidence type="ECO:0000256" key="7">
    <source>
        <dbReference type="HAMAP-Rule" id="MF_00555"/>
    </source>
</evidence>
<keyword evidence="4 7" id="KW-0547">Nucleotide-binding</keyword>
<evidence type="ECO:0000313" key="10">
    <source>
        <dbReference type="EMBL" id="MFD0976527.1"/>
    </source>
</evidence>
<evidence type="ECO:0000256" key="2">
    <source>
        <dbReference type="ARBA" id="ARBA00022598"/>
    </source>
</evidence>
<dbReference type="Gene3D" id="3.30.930.10">
    <property type="entry name" value="Bira Bifunctional Protein, Domain 2"/>
    <property type="match status" value="1"/>
</dbReference>
<dbReference type="Proteomes" id="UP001597100">
    <property type="component" value="Unassembled WGS sequence"/>
</dbReference>
<dbReference type="PANTHER" id="PTHR30073:SF5">
    <property type="entry name" value="ASPARTATE--AMMONIA LIGASE"/>
    <property type="match status" value="1"/>
</dbReference>
<accession>A0ABW3IEM0</accession>
<evidence type="ECO:0000256" key="8">
    <source>
        <dbReference type="NCBIfam" id="TIGR00669"/>
    </source>
</evidence>
<evidence type="ECO:0000256" key="1">
    <source>
        <dbReference type="ARBA" id="ARBA00022490"/>
    </source>
</evidence>
<keyword evidence="1 7" id="KW-0963">Cytoplasm</keyword>
<dbReference type="SUPFAM" id="SSF55681">
    <property type="entry name" value="Class II aaRS and biotin synthetases"/>
    <property type="match status" value="1"/>
</dbReference>
<dbReference type="RefSeq" id="WP_380737935.1">
    <property type="nucleotide sequence ID" value="NZ_JBHTJP010000032.1"/>
</dbReference>
<evidence type="ECO:0000256" key="5">
    <source>
        <dbReference type="ARBA" id="ARBA00022840"/>
    </source>
</evidence>
<comment type="similarity">
    <text evidence="7">Belongs to the class-II aminoacyl-tRNA synthetase family. AsnA subfamily.</text>
</comment>
<reference evidence="11" key="1">
    <citation type="journal article" date="2019" name="Int. J. Syst. Evol. Microbiol.">
        <title>The Global Catalogue of Microorganisms (GCM) 10K type strain sequencing project: providing services to taxonomists for standard genome sequencing and annotation.</title>
        <authorList>
            <consortium name="The Broad Institute Genomics Platform"/>
            <consortium name="The Broad Institute Genome Sequencing Center for Infectious Disease"/>
            <person name="Wu L."/>
            <person name="Ma J."/>
        </authorList>
    </citation>
    <scope>NUCLEOTIDE SEQUENCE [LARGE SCALE GENOMIC DNA]</scope>
    <source>
        <strain evidence="11">CCUG 60898</strain>
    </source>
</reference>
<dbReference type="GO" id="GO:0004071">
    <property type="term" value="F:aspartate-ammonia ligase activity"/>
    <property type="evidence" value="ECO:0007669"/>
    <property type="project" value="UniProtKB-EC"/>
</dbReference>
<gene>
    <name evidence="7 10" type="primary">asnA</name>
    <name evidence="10" type="ORF">ACFQ1G_06970</name>
</gene>
<dbReference type="InterPro" id="IPR045864">
    <property type="entry name" value="aa-tRNA-synth_II/BPL/LPL"/>
</dbReference>
<feature type="domain" description="Aminoacyl-transfer RNA synthetases class-II family profile" evidence="9">
    <location>
        <begin position="106"/>
        <end position="329"/>
    </location>
</feature>
<evidence type="ECO:0000256" key="3">
    <source>
        <dbReference type="ARBA" id="ARBA00022605"/>
    </source>
</evidence>
<dbReference type="InterPro" id="IPR006195">
    <property type="entry name" value="aa-tRNA-synth_II"/>
</dbReference>
<keyword evidence="2 7" id="KW-0436">Ligase</keyword>
<dbReference type="Pfam" id="PF03590">
    <property type="entry name" value="AsnA"/>
    <property type="match status" value="1"/>
</dbReference>
<dbReference type="HAMAP" id="MF_00555">
    <property type="entry name" value="AsnA"/>
    <property type="match status" value="1"/>
</dbReference>
<comment type="caution">
    <text evidence="10">The sequence shown here is derived from an EMBL/GenBank/DDBJ whole genome shotgun (WGS) entry which is preliminary data.</text>
</comment>
<evidence type="ECO:0000256" key="6">
    <source>
        <dbReference type="ARBA" id="ARBA00022888"/>
    </source>
</evidence>
<sequence length="343" mass="38802">MITTTATPKVLSGKLQTEEAVHFTKMCFEKQLKEQLPLTKVSAPAIVLQGTGINDDLNGIERPVSFPIKSMQERPAEVVQSLAKWKRLRLKEYELKPGQGIVTDMKALRPDEDLGKLHSIFVDQWDWEMAMEPEDRTLDFLKAQVIEIYRAIKETEKQVSLEYPWLQAVLPAEITFIHSEDLLEKYPELTPKERENMATKEFGAVFLIGIGGELAHGEIHDGRAPDYDDWSTQTSSRTKGLNGDILVWNPVLEQSFEISSMGIRVDPETLAQQLKIRKAESRAELYYHSQLLAGKLPQTIGGGIGQSRLCMFLLQKQHIGEVQAGIWSDDIREECDEKGISLL</sequence>
<dbReference type="PIRSF" id="PIRSF001555">
    <property type="entry name" value="Asp_ammon_ligase"/>
    <property type="match status" value="1"/>
</dbReference>
<name>A0ABW3IEM0_9FLAO</name>
<evidence type="ECO:0000259" key="9">
    <source>
        <dbReference type="PROSITE" id="PS50862"/>
    </source>
</evidence>
<dbReference type="EMBL" id="JBHTJP010000032">
    <property type="protein sequence ID" value="MFD0976527.1"/>
    <property type="molecule type" value="Genomic_DNA"/>
</dbReference>
<dbReference type="InterPro" id="IPR004618">
    <property type="entry name" value="AsnA"/>
</dbReference>
<keyword evidence="5 7" id="KW-0067">ATP-binding</keyword>
<keyword evidence="3 7" id="KW-0028">Amino-acid biosynthesis</keyword>
<evidence type="ECO:0000256" key="4">
    <source>
        <dbReference type="ARBA" id="ARBA00022741"/>
    </source>
</evidence>
<dbReference type="EC" id="6.3.1.1" evidence="7 8"/>
<proteinExistence type="inferred from homology"/>
<protein>
    <recommendedName>
        <fullName evidence="7 8">Aspartate--ammonia ligase</fullName>
        <ecNumber evidence="7 8">6.3.1.1</ecNumber>
    </recommendedName>
    <alternativeName>
        <fullName evidence="7">Asparagine synthetase A</fullName>
    </alternativeName>
</protein>
<organism evidence="10 11">
    <name type="scientific">Salinimicrobium gaetbulicola</name>
    <dbReference type="NCBI Taxonomy" id="999702"/>
    <lineage>
        <taxon>Bacteria</taxon>
        <taxon>Pseudomonadati</taxon>
        <taxon>Bacteroidota</taxon>
        <taxon>Flavobacteriia</taxon>
        <taxon>Flavobacteriales</taxon>
        <taxon>Flavobacteriaceae</taxon>
        <taxon>Salinimicrobium</taxon>
    </lineage>
</organism>
<keyword evidence="11" id="KW-1185">Reference proteome</keyword>